<dbReference type="PANTHER" id="PTHR46030:SF1">
    <property type="entry name" value="ALPHA-KETOGLUTARATE-DEPENDENT DIOXYGENASE ALKB HOMOLOG 6"/>
    <property type="match status" value="1"/>
</dbReference>
<proteinExistence type="inferred from homology"/>
<dbReference type="EMBL" id="JACAGB010000017">
    <property type="protein sequence ID" value="KAF6318178.1"/>
    <property type="molecule type" value="Genomic_DNA"/>
</dbReference>
<evidence type="ECO:0000256" key="5">
    <source>
        <dbReference type="ARBA" id="ARBA00023002"/>
    </source>
</evidence>
<dbReference type="PANTHER" id="PTHR46030">
    <property type="entry name" value="ALPHA-KETOGLUTARATE-DEPENDENT DIOXYGENASE ALKB HOMOLOG 6"/>
    <property type="match status" value="1"/>
</dbReference>
<evidence type="ECO:0000256" key="6">
    <source>
        <dbReference type="ARBA" id="ARBA00023004"/>
    </source>
</evidence>
<keyword evidence="4" id="KW-0223">Dioxygenase</keyword>
<evidence type="ECO:0000313" key="8">
    <source>
        <dbReference type="Proteomes" id="UP000558488"/>
    </source>
</evidence>
<dbReference type="AlphaFoldDB" id="A0A7J7UZB6"/>
<dbReference type="GO" id="GO:0005634">
    <property type="term" value="C:nucleus"/>
    <property type="evidence" value="ECO:0007669"/>
    <property type="project" value="TreeGrafter"/>
</dbReference>
<comment type="cofactor">
    <cofactor evidence="1">
        <name>Fe(2+)</name>
        <dbReference type="ChEBI" id="CHEBI:29033"/>
    </cofactor>
</comment>
<dbReference type="SUPFAM" id="SSF51197">
    <property type="entry name" value="Clavaminate synthase-like"/>
    <property type="match status" value="1"/>
</dbReference>
<dbReference type="InterPro" id="IPR032862">
    <property type="entry name" value="ALKBH6"/>
</dbReference>
<evidence type="ECO:0000256" key="4">
    <source>
        <dbReference type="ARBA" id="ARBA00022964"/>
    </source>
</evidence>
<name>A0A7J7UZB6_PIPKU</name>
<keyword evidence="8" id="KW-1185">Reference proteome</keyword>
<comment type="caution">
    <text evidence="7">The sequence shown here is derived from an EMBL/GenBank/DDBJ whole genome shotgun (WGS) entry which is preliminary data.</text>
</comment>
<accession>A0A7J7UZB6</accession>
<evidence type="ECO:0000256" key="2">
    <source>
        <dbReference type="ARBA" id="ARBA00007879"/>
    </source>
</evidence>
<evidence type="ECO:0000313" key="7">
    <source>
        <dbReference type="EMBL" id="KAF6318178.1"/>
    </source>
</evidence>
<comment type="similarity">
    <text evidence="2">Belongs to the alkB family.</text>
</comment>
<evidence type="ECO:0000256" key="3">
    <source>
        <dbReference type="ARBA" id="ARBA00022723"/>
    </source>
</evidence>
<organism evidence="7 8">
    <name type="scientific">Pipistrellus kuhlii</name>
    <name type="common">Kuhl's pipistrelle</name>
    <dbReference type="NCBI Taxonomy" id="59472"/>
    <lineage>
        <taxon>Eukaryota</taxon>
        <taxon>Metazoa</taxon>
        <taxon>Chordata</taxon>
        <taxon>Craniata</taxon>
        <taxon>Vertebrata</taxon>
        <taxon>Euteleostomi</taxon>
        <taxon>Mammalia</taxon>
        <taxon>Eutheria</taxon>
        <taxon>Laurasiatheria</taxon>
        <taxon>Chiroptera</taxon>
        <taxon>Yangochiroptera</taxon>
        <taxon>Vespertilionidae</taxon>
        <taxon>Pipistrellus</taxon>
    </lineage>
</organism>
<dbReference type="Proteomes" id="UP000558488">
    <property type="component" value="Unassembled WGS sequence"/>
</dbReference>
<dbReference type="GO" id="GO:0051213">
    <property type="term" value="F:dioxygenase activity"/>
    <property type="evidence" value="ECO:0007669"/>
    <property type="project" value="UniProtKB-KW"/>
</dbReference>
<dbReference type="InterPro" id="IPR037151">
    <property type="entry name" value="AlkB-like_sf"/>
</dbReference>
<gene>
    <name evidence="7" type="ORF">mPipKuh1_000589</name>
</gene>
<sequence length="113" mass="12571">MELVSEDQDSRVPALEPFRVEQVFNAPKPKWTQLSGRKLQNWGGLPHPRGMVPERLPLWLQRYVDKVSDLSLFGGLPANHVLVNQYLPGEGIMHHQPGLPHHAGSLRAAAAKG</sequence>
<protein>
    <submittedName>
        <fullName evidence="7">AlkB-like protein 6</fullName>
    </submittedName>
</protein>
<keyword evidence="5" id="KW-0560">Oxidoreductase</keyword>
<evidence type="ECO:0000256" key="1">
    <source>
        <dbReference type="ARBA" id="ARBA00001954"/>
    </source>
</evidence>
<keyword evidence="3" id="KW-0479">Metal-binding</keyword>
<dbReference type="GO" id="GO:0046872">
    <property type="term" value="F:metal ion binding"/>
    <property type="evidence" value="ECO:0007669"/>
    <property type="project" value="UniProtKB-KW"/>
</dbReference>
<reference evidence="7 8" key="1">
    <citation type="journal article" date="2020" name="Nature">
        <title>Six reference-quality genomes reveal evolution of bat adaptations.</title>
        <authorList>
            <person name="Jebb D."/>
            <person name="Huang Z."/>
            <person name="Pippel M."/>
            <person name="Hughes G.M."/>
            <person name="Lavrichenko K."/>
            <person name="Devanna P."/>
            <person name="Winkler S."/>
            <person name="Jermiin L.S."/>
            <person name="Skirmuntt E.C."/>
            <person name="Katzourakis A."/>
            <person name="Burkitt-Gray L."/>
            <person name="Ray D.A."/>
            <person name="Sullivan K.A.M."/>
            <person name="Roscito J.G."/>
            <person name="Kirilenko B.M."/>
            <person name="Davalos L.M."/>
            <person name="Corthals A.P."/>
            <person name="Power M.L."/>
            <person name="Jones G."/>
            <person name="Ransome R.D."/>
            <person name="Dechmann D.K.N."/>
            <person name="Locatelli A.G."/>
            <person name="Puechmaille S.J."/>
            <person name="Fedrigo O."/>
            <person name="Jarvis E.D."/>
            <person name="Hiller M."/>
            <person name="Vernes S.C."/>
            <person name="Myers E.W."/>
            <person name="Teeling E.C."/>
        </authorList>
    </citation>
    <scope>NUCLEOTIDE SEQUENCE [LARGE SCALE GENOMIC DNA]</scope>
    <source>
        <strain evidence="7">MPipKuh1</strain>
        <tissue evidence="7">Flight muscle</tissue>
    </source>
</reference>
<dbReference type="Gene3D" id="2.60.120.590">
    <property type="entry name" value="Alpha-ketoglutarate-dependent dioxygenase AlkB-like"/>
    <property type="match status" value="1"/>
</dbReference>
<keyword evidence="6" id="KW-0408">Iron</keyword>